<reference evidence="2" key="1">
    <citation type="submission" date="2023-04" db="EMBL/GenBank/DDBJ databases">
        <authorList>
            <consortium name="ELIXIR-Norway"/>
        </authorList>
    </citation>
    <scope>NUCLEOTIDE SEQUENCE [LARGE SCALE GENOMIC DNA]</scope>
</reference>
<feature type="region of interest" description="Disordered" evidence="1">
    <location>
        <begin position="1"/>
        <end position="59"/>
    </location>
</feature>
<accession>A0ABN8YBI0</accession>
<keyword evidence="3" id="KW-1185">Reference proteome</keyword>
<evidence type="ECO:0000313" key="2">
    <source>
        <dbReference type="EMBL" id="CAI9158546.1"/>
    </source>
</evidence>
<sequence length="218" mass="23026">MLLCPQLPRSASGEPRGHGRVGPSAALRPGGSAAASSTASSVAAASPGHCPRRLLPARRPRPFPSPPPLLLLLLLYLAVSAPLAARGSGKEWRARGPAPPAVEPDLQYLGAPGFRAGVVGQRECRNSWGGRKKVLVQTPATVVTLAILSAAFRQRRPVCPWGPRVPPGEPQSWAWGEGRRAGLNFFGEHKKECPKPTAFKGIAFPPLCRDLEPPLGTA</sequence>
<proteinExistence type="predicted"/>
<evidence type="ECO:0000313" key="3">
    <source>
        <dbReference type="Proteomes" id="UP001176941"/>
    </source>
</evidence>
<evidence type="ECO:0000256" key="1">
    <source>
        <dbReference type="SAM" id="MobiDB-lite"/>
    </source>
</evidence>
<gene>
    <name evidence="2" type="ORF">MRATA1EN1_LOCUS7508</name>
</gene>
<feature type="compositionally biased region" description="Basic residues" evidence="1">
    <location>
        <begin position="50"/>
        <end position="59"/>
    </location>
</feature>
<protein>
    <submittedName>
        <fullName evidence="2">Uncharacterized protein</fullName>
    </submittedName>
</protein>
<feature type="compositionally biased region" description="Low complexity" evidence="1">
    <location>
        <begin position="32"/>
        <end position="46"/>
    </location>
</feature>
<name>A0ABN8YBI0_RANTA</name>
<organism evidence="2 3">
    <name type="scientific">Rangifer tarandus platyrhynchus</name>
    <name type="common">Svalbard reindeer</name>
    <dbReference type="NCBI Taxonomy" id="3082113"/>
    <lineage>
        <taxon>Eukaryota</taxon>
        <taxon>Metazoa</taxon>
        <taxon>Chordata</taxon>
        <taxon>Craniata</taxon>
        <taxon>Vertebrata</taxon>
        <taxon>Euteleostomi</taxon>
        <taxon>Mammalia</taxon>
        <taxon>Eutheria</taxon>
        <taxon>Laurasiatheria</taxon>
        <taxon>Artiodactyla</taxon>
        <taxon>Ruminantia</taxon>
        <taxon>Pecora</taxon>
        <taxon>Cervidae</taxon>
        <taxon>Odocoileinae</taxon>
        <taxon>Rangifer</taxon>
    </lineage>
</organism>
<dbReference type="EMBL" id="OX459953">
    <property type="protein sequence ID" value="CAI9158546.1"/>
    <property type="molecule type" value="Genomic_DNA"/>
</dbReference>
<dbReference type="Proteomes" id="UP001176941">
    <property type="component" value="Chromosome 17"/>
</dbReference>